<dbReference type="GO" id="GO:1990904">
    <property type="term" value="C:ribonucleoprotein complex"/>
    <property type="evidence" value="ECO:0007669"/>
    <property type="project" value="InterPro"/>
</dbReference>
<dbReference type="Proteomes" id="UP001279734">
    <property type="component" value="Unassembled WGS sequence"/>
</dbReference>
<dbReference type="SMART" id="SM00360">
    <property type="entry name" value="RRM"/>
    <property type="match status" value="1"/>
</dbReference>
<evidence type="ECO:0008006" key="11">
    <source>
        <dbReference type="Google" id="ProtNLM"/>
    </source>
</evidence>
<evidence type="ECO:0000259" key="7">
    <source>
        <dbReference type="PROSITE" id="PS50102"/>
    </source>
</evidence>
<evidence type="ECO:0000256" key="5">
    <source>
        <dbReference type="PROSITE-ProRule" id="PRU00332"/>
    </source>
</evidence>
<dbReference type="InterPro" id="IPR000504">
    <property type="entry name" value="RRM_dom"/>
</dbReference>
<dbReference type="InterPro" id="IPR034878">
    <property type="entry name" value="La-rel_plant_RRM"/>
</dbReference>
<dbReference type="InterPro" id="IPR036388">
    <property type="entry name" value="WH-like_DNA-bd_sf"/>
</dbReference>
<feature type="compositionally biased region" description="Basic and acidic residues" evidence="6">
    <location>
        <begin position="300"/>
        <end position="320"/>
    </location>
</feature>
<dbReference type="SMART" id="SM00715">
    <property type="entry name" value="LA"/>
    <property type="match status" value="1"/>
</dbReference>
<evidence type="ECO:0000256" key="6">
    <source>
        <dbReference type="SAM" id="MobiDB-lite"/>
    </source>
</evidence>
<keyword evidence="10" id="KW-1185">Reference proteome</keyword>
<dbReference type="GO" id="GO:0006396">
    <property type="term" value="P:RNA processing"/>
    <property type="evidence" value="ECO:0007669"/>
    <property type="project" value="InterPro"/>
</dbReference>
<sequence>MEAEAIASASALDEPGVVSIQCDDNADPQVDSLPSDDGGGEDHPPQTQTDGSTESSEYLRAKIIKQVEYYFSDENLPSDKFLMNQIKRDKEGFVSIAFIASFRKMQKLTKDISLIVDALKESSQLVLSSDGKKVKRLIPPLFCEIKTERKNEVKAEQKKKNSEAMDPNLCAVVIENLPEDHSKENIQRMFGEVGNIKSICICDHAYEYSKQMTKIEKLLSGKMHAVVEYETVEAAEKAVATLNNENDWRNGLRVQLLCKRLGYGSDRKARRRSNSEKSTHAQVHDAGGVEVSPNSSDQCTDSHGDEDGEHMPNDTSERKGWNPRCRGQKHQIGNGAKASGIGEAAKQPPGPRMPDGTRGFTMGRGRPPVSSRIL</sequence>
<dbReference type="GO" id="GO:0005634">
    <property type="term" value="C:nucleus"/>
    <property type="evidence" value="ECO:0007669"/>
    <property type="project" value="UniProtKB-SubCell"/>
</dbReference>
<dbReference type="PANTHER" id="PTHR22792">
    <property type="entry name" value="LUPUS LA PROTEIN-RELATED"/>
    <property type="match status" value="1"/>
</dbReference>
<evidence type="ECO:0000259" key="8">
    <source>
        <dbReference type="PROSITE" id="PS50961"/>
    </source>
</evidence>
<dbReference type="PROSITE" id="PS50961">
    <property type="entry name" value="HTH_LA"/>
    <property type="match status" value="1"/>
</dbReference>
<dbReference type="GO" id="GO:0003729">
    <property type="term" value="F:mRNA binding"/>
    <property type="evidence" value="ECO:0007669"/>
    <property type="project" value="TreeGrafter"/>
</dbReference>
<dbReference type="Gene3D" id="3.30.70.330">
    <property type="match status" value="1"/>
</dbReference>
<protein>
    <recommendedName>
        <fullName evidence="11">La-related protein 6A</fullName>
    </recommendedName>
</protein>
<evidence type="ECO:0000256" key="4">
    <source>
        <dbReference type="ARBA" id="ARBA00023242"/>
    </source>
</evidence>
<dbReference type="SUPFAM" id="SSF46785">
    <property type="entry name" value="Winged helix' DNA-binding domain"/>
    <property type="match status" value="1"/>
</dbReference>
<organism evidence="9 10">
    <name type="scientific">Nepenthes gracilis</name>
    <name type="common">Slender pitcher plant</name>
    <dbReference type="NCBI Taxonomy" id="150966"/>
    <lineage>
        <taxon>Eukaryota</taxon>
        <taxon>Viridiplantae</taxon>
        <taxon>Streptophyta</taxon>
        <taxon>Embryophyta</taxon>
        <taxon>Tracheophyta</taxon>
        <taxon>Spermatophyta</taxon>
        <taxon>Magnoliopsida</taxon>
        <taxon>eudicotyledons</taxon>
        <taxon>Gunneridae</taxon>
        <taxon>Pentapetalae</taxon>
        <taxon>Caryophyllales</taxon>
        <taxon>Nepenthaceae</taxon>
        <taxon>Nepenthes</taxon>
    </lineage>
</organism>
<comment type="function">
    <text evidence="1">Transcriptional regulator.</text>
</comment>
<evidence type="ECO:0000256" key="3">
    <source>
        <dbReference type="ARBA" id="ARBA00022884"/>
    </source>
</evidence>
<dbReference type="SUPFAM" id="SSF54928">
    <property type="entry name" value="RNA-binding domain, RBD"/>
    <property type="match status" value="1"/>
</dbReference>
<evidence type="ECO:0000313" key="10">
    <source>
        <dbReference type="Proteomes" id="UP001279734"/>
    </source>
</evidence>
<dbReference type="CDD" id="cd12288">
    <property type="entry name" value="RRM_La_like_plant"/>
    <property type="match status" value="1"/>
</dbReference>
<feature type="region of interest" description="Disordered" evidence="6">
    <location>
        <begin position="267"/>
        <end position="374"/>
    </location>
</feature>
<dbReference type="EMBL" id="BSYO01000033">
    <property type="protein sequence ID" value="GMH27695.1"/>
    <property type="molecule type" value="Genomic_DNA"/>
</dbReference>
<dbReference type="Gene3D" id="1.10.10.10">
    <property type="entry name" value="Winged helix-like DNA-binding domain superfamily/Winged helix DNA-binding domain"/>
    <property type="match status" value="1"/>
</dbReference>
<dbReference type="Pfam" id="PF05383">
    <property type="entry name" value="La"/>
    <property type="match status" value="1"/>
</dbReference>
<feature type="compositionally biased region" description="Polar residues" evidence="6">
    <location>
        <begin position="45"/>
        <end position="55"/>
    </location>
</feature>
<evidence type="ECO:0000256" key="1">
    <source>
        <dbReference type="ARBA" id="ARBA00002339"/>
    </source>
</evidence>
<dbReference type="PANTHER" id="PTHR22792:SF159">
    <property type="entry name" value="LA-RELATED PROTEIN 1B-RELATED"/>
    <property type="match status" value="1"/>
</dbReference>
<dbReference type="InterPro" id="IPR006630">
    <property type="entry name" value="La_HTH"/>
</dbReference>
<feature type="domain" description="RRM" evidence="7">
    <location>
        <begin position="170"/>
        <end position="256"/>
    </location>
</feature>
<dbReference type="InterPro" id="IPR035979">
    <property type="entry name" value="RBD_domain_sf"/>
</dbReference>
<feature type="compositionally biased region" description="Basic and acidic residues" evidence="6">
    <location>
        <begin position="273"/>
        <end position="283"/>
    </location>
</feature>
<evidence type="ECO:0000313" key="9">
    <source>
        <dbReference type="EMBL" id="GMH27695.1"/>
    </source>
</evidence>
<dbReference type="FunFam" id="1.10.10.10:FF:000158">
    <property type="entry name" value="La ribonucleoprotein domain family member 7"/>
    <property type="match status" value="1"/>
</dbReference>
<proteinExistence type="predicted"/>
<name>A0AAD3TCN7_NEPGR</name>
<keyword evidence="4" id="KW-0539">Nucleus</keyword>
<keyword evidence="3 5" id="KW-0694">RNA-binding</keyword>
<dbReference type="CDD" id="cd08033">
    <property type="entry name" value="LARP_6"/>
    <property type="match status" value="1"/>
</dbReference>
<comment type="caution">
    <text evidence="9">The sequence shown here is derived from an EMBL/GenBank/DDBJ whole genome shotgun (WGS) entry which is preliminary data.</text>
</comment>
<accession>A0AAD3TCN7</accession>
<dbReference type="InterPro" id="IPR012677">
    <property type="entry name" value="Nucleotide-bd_a/b_plait_sf"/>
</dbReference>
<dbReference type="PRINTS" id="PR00302">
    <property type="entry name" value="LUPUSLA"/>
</dbReference>
<feature type="region of interest" description="Disordered" evidence="6">
    <location>
        <begin position="1"/>
        <end position="55"/>
    </location>
</feature>
<dbReference type="InterPro" id="IPR045180">
    <property type="entry name" value="La_dom_prot"/>
</dbReference>
<dbReference type="AlphaFoldDB" id="A0AAD3TCN7"/>
<dbReference type="PROSITE" id="PS50102">
    <property type="entry name" value="RRM"/>
    <property type="match status" value="1"/>
</dbReference>
<dbReference type="InterPro" id="IPR002344">
    <property type="entry name" value="Lupus_La"/>
</dbReference>
<reference evidence="9" key="1">
    <citation type="submission" date="2023-05" db="EMBL/GenBank/DDBJ databases">
        <title>Nepenthes gracilis genome sequencing.</title>
        <authorList>
            <person name="Fukushima K."/>
        </authorList>
    </citation>
    <scope>NUCLEOTIDE SEQUENCE</scope>
    <source>
        <strain evidence="9">SING2019-196</strain>
    </source>
</reference>
<feature type="domain" description="HTH La-type RNA-binding" evidence="8">
    <location>
        <begin position="53"/>
        <end position="145"/>
    </location>
</feature>
<dbReference type="InterPro" id="IPR036390">
    <property type="entry name" value="WH_DNA-bd_sf"/>
</dbReference>
<comment type="subcellular location">
    <subcellularLocation>
        <location evidence="2">Nucleus</location>
    </subcellularLocation>
</comment>
<gene>
    <name evidence="9" type="ORF">Nepgr_029538</name>
</gene>
<evidence type="ECO:0000256" key="2">
    <source>
        <dbReference type="ARBA" id="ARBA00004123"/>
    </source>
</evidence>